<dbReference type="PROSITE" id="PS50088">
    <property type="entry name" value="ANK_REPEAT"/>
    <property type="match status" value="2"/>
</dbReference>
<dbReference type="InterPro" id="IPR002110">
    <property type="entry name" value="Ankyrin_rpt"/>
</dbReference>
<proteinExistence type="predicted"/>
<dbReference type="InterPro" id="IPR000210">
    <property type="entry name" value="BTB/POZ_dom"/>
</dbReference>
<name>A0A9Q0LWE7_ANAIG</name>
<evidence type="ECO:0000313" key="4">
    <source>
        <dbReference type="Proteomes" id="UP001149090"/>
    </source>
</evidence>
<dbReference type="Pfam" id="PF00651">
    <property type="entry name" value="BTB"/>
    <property type="match status" value="1"/>
</dbReference>
<keyword evidence="4" id="KW-1185">Reference proteome</keyword>
<dbReference type="Gene3D" id="1.25.40.20">
    <property type="entry name" value="Ankyrin repeat-containing domain"/>
    <property type="match status" value="2"/>
</dbReference>
<dbReference type="PROSITE" id="PS50297">
    <property type="entry name" value="ANK_REP_REGION"/>
    <property type="match status" value="1"/>
</dbReference>
<comment type="caution">
    <text evidence="3">The sequence shown here is derived from an EMBL/GenBank/DDBJ whole genome shotgun (WGS) entry which is preliminary data.</text>
</comment>
<dbReference type="PROSITE" id="PS50097">
    <property type="entry name" value="BTB"/>
    <property type="match status" value="2"/>
</dbReference>
<dbReference type="SUPFAM" id="SSF48403">
    <property type="entry name" value="Ankyrin repeat"/>
    <property type="match status" value="2"/>
</dbReference>
<dbReference type="InterPro" id="IPR011333">
    <property type="entry name" value="SKP1/BTB/POZ_sf"/>
</dbReference>
<dbReference type="Pfam" id="PF12796">
    <property type="entry name" value="Ank_2"/>
    <property type="match status" value="1"/>
</dbReference>
<feature type="repeat" description="ANK" evidence="1">
    <location>
        <begin position="555"/>
        <end position="587"/>
    </location>
</feature>
<dbReference type="OrthoDB" id="10251692at2759"/>
<protein>
    <submittedName>
        <fullName evidence="3">Ankyrin repeat-containing protein</fullName>
    </submittedName>
</protein>
<dbReference type="SUPFAM" id="SSF54695">
    <property type="entry name" value="POZ domain"/>
    <property type="match status" value="1"/>
</dbReference>
<dbReference type="CDD" id="cd18186">
    <property type="entry name" value="BTB_POZ_ZBTB_KLHL-like"/>
    <property type="match status" value="1"/>
</dbReference>
<dbReference type="InterPro" id="IPR036770">
    <property type="entry name" value="Ankyrin_rpt-contain_sf"/>
</dbReference>
<evidence type="ECO:0000256" key="1">
    <source>
        <dbReference type="PROSITE-ProRule" id="PRU00023"/>
    </source>
</evidence>
<dbReference type="PANTHER" id="PTHR24118">
    <property type="entry name" value="POTE ANKYRIN DOMAIN"/>
    <property type="match status" value="1"/>
</dbReference>
<sequence length="940" mass="109193">MEIFDRNFLKNQFPQIKSLDKQILLSKNFESKNLLHIACTITNPEPELIKFLIEIGVPINNLDNYSNPPIYYLLSNKKRFNEKIADLMISSGADLSLVPDCLLFALNAKCSLNLLKRIVSSKVNVSLPILQKAIGMRCRFDILIFMIQKTQKLDIFLLLQLLNIPPTSEAIKIVELIQKNSSESNFLSSDSGNQNNQKDNTNKTIEENQIIANLDLNSFKKIIEEKQNKKSEFGINLEDNVKKDFIIAIYIFKLIYERKLKKQWRTYSRYFVTPLYVVSKNPNTPPEVIQFCIKYGADVLEETSRQKNCVHGFCGSGNSNLETLLVMIPSENSLKNKLINKRSISQSLPIHILCKHPKKELYEIFKFLLENGTELNVFNQGGFTPLFTTFSYDPDIEIIELLFKHGSQLHLQRVRLECGLYYAFSSHNIRFEILDYLVDKCPDINHSKQQNDPILCKVLESSCSQKEYFLKKMVEKGVDVNLKNIEEEIALQKACKKPYSVDILRILSNENTDFAQITRYGHNNLLHLLVEHPCELDAIKFLLEKGLDINSKNNLGKTPLHIACENSLFEEMKNLISLGADIRIKSNYQRTPLDSIPNSSNFPKMVELLISDCYDISDFPGNSETFLQSLLYIKKIHQSILQKLFQIGVPFDISKFRDFAERLLKSKQHQLLKFLLGYFPMRNIDSFANITHPKNKIILKSYCTIQEDMEYLLVRQEFTDISIDFLDGKISVHSIILRNRLINNISNAEYFEQVTNRLRTFAIKHSKDEGLVLLKFIYSGRIPLENFSLVWKFLKKFVKHMQFSQKWISEKFGKSQLVSDLEVLYQDDSTKDFTILVEEKPLLVHKVILLARSELFREMFLNVNDSSGSVSDYSGKTFDALEELIRFFYLDDFSSKHISKEITNQLFDAHDFYQLNKNSYLNILLMETNQKYQQFLKRFN</sequence>
<accession>A0A9Q0LWE7</accession>
<gene>
    <name evidence="3" type="ORF">M0811_04204</name>
</gene>
<dbReference type="Proteomes" id="UP001149090">
    <property type="component" value="Unassembled WGS sequence"/>
</dbReference>
<feature type="repeat" description="ANK" evidence="1">
    <location>
        <begin position="30"/>
        <end position="64"/>
    </location>
</feature>
<keyword evidence="1" id="KW-0040">ANK repeat</keyword>
<feature type="domain" description="BTB" evidence="2">
    <location>
        <begin position="831"/>
        <end position="897"/>
    </location>
</feature>
<evidence type="ECO:0000259" key="2">
    <source>
        <dbReference type="PROSITE" id="PS50097"/>
    </source>
</evidence>
<dbReference type="EMBL" id="JAPDFW010000022">
    <property type="protein sequence ID" value="KAJ5079891.1"/>
    <property type="molecule type" value="Genomic_DNA"/>
</dbReference>
<reference evidence="3" key="1">
    <citation type="submission" date="2022-10" db="EMBL/GenBank/DDBJ databases">
        <title>Novel sulphate-reducing endosymbionts in the free-living metamonad Anaeramoeba.</title>
        <authorList>
            <person name="Jerlstrom-Hultqvist J."/>
            <person name="Cepicka I."/>
            <person name="Gallot-Lavallee L."/>
            <person name="Salas-Leiva D."/>
            <person name="Curtis B.A."/>
            <person name="Zahonova K."/>
            <person name="Pipaliya S."/>
            <person name="Dacks J."/>
            <person name="Roger A.J."/>
        </authorList>
    </citation>
    <scope>NUCLEOTIDE SEQUENCE</scope>
    <source>
        <strain evidence="3">BMAN</strain>
    </source>
</reference>
<evidence type="ECO:0000313" key="3">
    <source>
        <dbReference type="EMBL" id="KAJ5079891.1"/>
    </source>
</evidence>
<dbReference type="Gene3D" id="3.30.710.10">
    <property type="entry name" value="Potassium Channel Kv1.1, Chain A"/>
    <property type="match status" value="1"/>
</dbReference>
<feature type="domain" description="BTB" evidence="2">
    <location>
        <begin position="719"/>
        <end position="786"/>
    </location>
</feature>
<dbReference type="AlphaFoldDB" id="A0A9Q0LWE7"/>
<organism evidence="3 4">
    <name type="scientific">Anaeramoeba ignava</name>
    <name type="common">Anaerobic marine amoeba</name>
    <dbReference type="NCBI Taxonomy" id="1746090"/>
    <lineage>
        <taxon>Eukaryota</taxon>
        <taxon>Metamonada</taxon>
        <taxon>Anaeramoebidae</taxon>
        <taxon>Anaeramoeba</taxon>
    </lineage>
</organism>
<dbReference type="PANTHER" id="PTHR24118:SF99">
    <property type="entry name" value="POTE ANKYRIN DOMAIN FAMILY MEMBER 3C-RELATED"/>
    <property type="match status" value="1"/>
</dbReference>
<dbReference type="SMART" id="SM00248">
    <property type="entry name" value="ANK"/>
    <property type="match status" value="10"/>
</dbReference>